<protein>
    <submittedName>
        <fullName evidence="1">Ribosomal protein L28e</fullName>
    </submittedName>
</protein>
<proteinExistence type="predicted"/>
<dbReference type="Proteomes" id="UP000814033">
    <property type="component" value="Unassembled WGS sequence"/>
</dbReference>
<keyword evidence="1" id="KW-0687">Ribonucleoprotein</keyword>
<accession>A0ACB8R2Z6</accession>
<reference evidence="1" key="2">
    <citation type="journal article" date="2022" name="New Phytol.">
        <title>Evolutionary transition to the ectomycorrhizal habit in the genomes of a hyperdiverse lineage of mushroom-forming fungi.</title>
        <authorList>
            <person name="Looney B."/>
            <person name="Miyauchi S."/>
            <person name="Morin E."/>
            <person name="Drula E."/>
            <person name="Courty P.E."/>
            <person name="Kohler A."/>
            <person name="Kuo A."/>
            <person name="LaButti K."/>
            <person name="Pangilinan J."/>
            <person name="Lipzen A."/>
            <person name="Riley R."/>
            <person name="Andreopoulos W."/>
            <person name="He G."/>
            <person name="Johnson J."/>
            <person name="Nolan M."/>
            <person name="Tritt A."/>
            <person name="Barry K.W."/>
            <person name="Grigoriev I.V."/>
            <person name="Nagy L.G."/>
            <person name="Hibbett D."/>
            <person name="Henrissat B."/>
            <person name="Matheny P.B."/>
            <person name="Labbe J."/>
            <person name="Martin F.M."/>
        </authorList>
    </citation>
    <scope>NUCLEOTIDE SEQUENCE</scope>
    <source>
        <strain evidence="1">FP105234-sp</strain>
    </source>
</reference>
<keyword evidence="2" id="KW-1185">Reference proteome</keyword>
<organism evidence="1 2">
    <name type="scientific">Auriscalpium vulgare</name>
    <dbReference type="NCBI Taxonomy" id="40419"/>
    <lineage>
        <taxon>Eukaryota</taxon>
        <taxon>Fungi</taxon>
        <taxon>Dikarya</taxon>
        <taxon>Basidiomycota</taxon>
        <taxon>Agaricomycotina</taxon>
        <taxon>Agaricomycetes</taxon>
        <taxon>Russulales</taxon>
        <taxon>Auriscalpiaceae</taxon>
        <taxon>Auriscalpium</taxon>
    </lineage>
</organism>
<reference evidence="1" key="1">
    <citation type="submission" date="2021-02" db="EMBL/GenBank/DDBJ databases">
        <authorList>
            <consortium name="DOE Joint Genome Institute"/>
            <person name="Ahrendt S."/>
            <person name="Looney B.P."/>
            <person name="Miyauchi S."/>
            <person name="Morin E."/>
            <person name="Drula E."/>
            <person name="Courty P.E."/>
            <person name="Chicoki N."/>
            <person name="Fauchery L."/>
            <person name="Kohler A."/>
            <person name="Kuo A."/>
            <person name="Labutti K."/>
            <person name="Pangilinan J."/>
            <person name="Lipzen A."/>
            <person name="Riley R."/>
            <person name="Andreopoulos W."/>
            <person name="He G."/>
            <person name="Johnson J."/>
            <person name="Barry K.W."/>
            <person name="Grigoriev I.V."/>
            <person name="Nagy L."/>
            <person name="Hibbett D."/>
            <person name="Henrissat B."/>
            <person name="Matheny P.B."/>
            <person name="Labbe J."/>
            <person name="Martin F."/>
        </authorList>
    </citation>
    <scope>NUCLEOTIDE SEQUENCE</scope>
    <source>
        <strain evidence="1">FP105234-sp</strain>
    </source>
</reference>
<name>A0ACB8R2Z6_9AGAM</name>
<gene>
    <name evidence="1" type="ORF">FA95DRAFT_1529221</name>
</gene>
<keyword evidence="1" id="KW-0689">Ribosomal protein</keyword>
<evidence type="ECO:0000313" key="2">
    <source>
        <dbReference type="Proteomes" id="UP000814033"/>
    </source>
</evidence>
<dbReference type="EMBL" id="MU276549">
    <property type="protein sequence ID" value="KAI0038257.1"/>
    <property type="molecule type" value="Genomic_DNA"/>
</dbReference>
<sequence>MSSDLEWLLLRKNNSFIVKRVAEGPIFSKEPGNLLNLHSHKYSGLANAKTIDVRQGPNGVEVTHRKKSASPLAVASARKTTVIRNRTGSRAAFGVAANTAKRGYRPDLRRATVARVSALLVAQNEPKPAPAPKVRGKKAKTFFNA</sequence>
<evidence type="ECO:0000313" key="1">
    <source>
        <dbReference type="EMBL" id="KAI0038257.1"/>
    </source>
</evidence>
<comment type="caution">
    <text evidence="1">The sequence shown here is derived from an EMBL/GenBank/DDBJ whole genome shotgun (WGS) entry which is preliminary data.</text>
</comment>